<evidence type="ECO:0000256" key="9">
    <source>
        <dbReference type="ARBA" id="ARBA00023102"/>
    </source>
</evidence>
<dbReference type="Pfam" id="PF00763">
    <property type="entry name" value="THF_DHG_CYH"/>
    <property type="match status" value="1"/>
</dbReference>
<keyword evidence="3 12" id="KW-0554">One-carbon metabolism</keyword>
<evidence type="ECO:0000259" key="14">
    <source>
        <dbReference type="Pfam" id="PF02882"/>
    </source>
</evidence>
<dbReference type="PANTHER" id="PTHR48099:SF5">
    <property type="entry name" value="C-1-TETRAHYDROFOLATE SYNTHASE, CYTOPLASMIC"/>
    <property type="match status" value="1"/>
</dbReference>
<evidence type="ECO:0000256" key="11">
    <source>
        <dbReference type="ARBA" id="ARBA00023268"/>
    </source>
</evidence>
<keyword evidence="4 12" id="KW-0028">Amino-acid biosynthesis</keyword>
<comment type="function">
    <text evidence="12">Catalyzes the oxidation of 5,10-methylenetetrahydrofolate to 5,10-methenyltetrahydrofolate and then the hydrolysis of 5,10-methenyltetrahydrofolate to 10-formyltetrahydrofolate.</text>
</comment>
<dbReference type="GO" id="GO:0006164">
    <property type="term" value="P:purine nucleotide biosynthetic process"/>
    <property type="evidence" value="ECO:0007669"/>
    <property type="project" value="UniProtKB-KW"/>
</dbReference>
<comment type="pathway">
    <text evidence="1 12">One-carbon metabolism; tetrahydrofolate interconversion.</text>
</comment>
<dbReference type="FunFam" id="3.40.50.10860:FF:000005">
    <property type="entry name" value="C-1-tetrahydrofolate synthase, cytoplasmic, putative"/>
    <property type="match status" value="1"/>
</dbReference>
<dbReference type="GO" id="GO:0005829">
    <property type="term" value="C:cytosol"/>
    <property type="evidence" value="ECO:0007669"/>
    <property type="project" value="TreeGrafter"/>
</dbReference>
<dbReference type="GO" id="GO:0004477">
    <property type="term" value="F:methenyltetrahydrofolate cyclohydrolase activity"/>
    <property type="evidence" value="ECO:0007669"/>
    <property type="project" value="UniProtKB-UniRule"/>
</dbReference>
<evidence type="ECO:0000256" key="7">
    <source>
        <dbReference type="ARBA" id="ARBA00022857"/>
    </source>
</evidence>
<evidence type="ECO:0000256" key="12">
    <source>
        <dbReference type="HAMAP-Rule" id="MF_01576"/>
    </source>
</evidence>
<comment type="caution">
    <text evidence="12">Lacks conserved residue(s) required for the propagation of feature annotation.</text>
</comment>
<keyword evidence="5 12" id="KW-0658">Purine biosynthesis</keyword>
<dbReference type="EC" id="3.5.4.9" evidence="12"/>
<evidence type="ECO:0000256" key="1">
    <source>
        <dbReference type="ARBA" id="ARBA00004777"/>
    </source>
</evidence>
<name>A0A1I3Z6M9_9LACT</name>
<dbReference type="Proteomes" id="UP000199589">
    <property type="component" value="Unassembled WGS sequence"/>
</dbReference>
<dbReference type="InterPro" id="IPR046346">
    <property type="entry name" value="Aminoacid_DH-like_N_sf"/>
</dbReference>
<dbReference type="STRING" id="258723.GCA_900169305_01429"/>
<keyword evidence="7 12" id="KW-0521">NADP</keyword>
<keyword evidence="16" id="KW-1185">Reference proteome</keyword>
<evidence type="ECO:0000256" key="6">
    <source>
        <dbReference type="ARBA" id="ARBA00022801"/>
    </source>
</evidence>
<dbReference type="SUPFAM" id="SSF53223">
    <property type="entry name" value="Aminoacid dehydrogenase-like, N-terminal domain"/>
    <property type="match status" value="1"/>
</dbReference>
<keyword evidence="8 12" id="KW-0560">Oxidoreductase</keyword>
<dbReference type="SUPFAM" id="SSF51735">
    <property type="entry name" value="NAD(P)-binding Rossmann-fold domains"/>
    <property type="match status" value="1"/>
</dbReference>
<sequence length="287" mass="30878">MVKVLKGKAVAEKLNKQTQQVVEDLKSIQCLPALAIVRIGEDSSSIAYESAAIKAMHQVGIEVSSLTFAADSVYEDILSVIDRLNEDKNIHGILVMQPLPEGISRNDIAERINPEKDIDGLTPTNLGKLVENNLSGLWPSTPRAVMELLDYYDIELKGADVCVIGSSPVVGKPLSMLLLNAEATVSNCHVHTKDLKMYTRQADIVISATGAIHLVTPDHIKDGAIVIDVGYGEMDGKIYGDVQYDKVEPKAAAITPVPGGVGTITTAVLAEQVVQAAWTLVTEQKNQ</sequence>
<dbReference type="GO" id="GO:0009086">
    <property type="term" value="P:methionine biosynthetic process"/>
    <property type="evidence" value="ECO:0007669"/>
    <property type="project" value="UniProtKB-KW"/>
</dbReference>
<accession>A0A1I3Z6M9</accession>
<dbReference type="AlphaFoldDB" id="A0A1I3Z6M9"/>
<dbReference type="GO" id="GO:0000105">
    <property type="term" value="P:L-histidine biosynthetic process"/>
    <property type="evidence" value="ECO:0007669"/>
    <property type="project" value="UniProtKB-KW"/>
</dbReference>
<comment type="catalytic activity">
    <reaction evidence="12">
        <text>(6R)-5,10-methylene-5,6,7,8-tetrahydrofolate + NADP(+) = (6R)-5,10-methenyltetrahydrofolate + NADPH</text>
        <dbReference type="Rhea" id="RHEA:22812"/>
        <dbReference type="ChEBI" id="CHEBI:15636"/>
        <dbReference type="ChEBI" id="CHEBI:57455"/>
        <dbReference type="ChEBI" id="CHEBI:57783"/>
        <dbReference type="ChEBI" id="CHEBI:58349"/>
        <dbReference type="EC" id="1.5.1.5"/>
    </reaction>
</comment>
<dbReference type="FunFam" id="3.40.50.720:FF:000094">
    <property type="entry name" value="Bifunctional protein FolD"/>
    <property type="match status" value="1"/>
</dbReference>
<dbReference type="Gene3D" id="3.40.50.10860">
    <property type="entry name" value="Leucine Dehydrogenase, chain A, domain 1"/>
    <property type="match status" value="1"/>
</dbReference>
<dbReference type="InterPro" id="IPR020631">
    <property type="entry name" value="THF_DH/CycHdrlase_NAD-bd_dom"/>
</dbReference>
<keyword evidence="11 12" id="KW-0511">Multifunctional enzyme</keyword>
<keyword evidence="10 12" id="KW-0486">Methionine biosynthesis</keyword>
<comment type="subunit">
    <text evidence="2 12">Homodimer.</text>
</comment>
<dbReference type="GO" id="GO:0004488">
    <property type="term" value="F:methylenetetrahydrofolate dehydrogenase (NADP+) activity"/>
    <property type="evidence" value="ECO:0007669"/>
    <property type="project" value="UniProtKB-UniRule"/>
</dbReference>
<dbReference type="Pfam" id="PF02882">
    <property type="entry name" value="THF_DHG_CYH_C"/>
    <property type="match status" value="1"/>
</dbReference>
<evidence type="ECO:0000256" key="4">
    <source>
        <dbReference type="ARBA" id="ARBA00022605"/>
    </source>
</evidence>
<keyword evidence="6 12" id="KW-0378">Hydrolase</keyword>
<feature type="domain" description="Tetrahydrofolate dehydrogenase/cyclohydrolase catalytic" evidence="13">
    <location>
        <begin position="5"/>
        <end position="119"/>
    </location>
</feature>
<evidence type="ECO:0000256" key="8">
    <source>
        <dbReference type="ARBA" id="ARBA00023002"/>
    </source>
</evidence>
<dbReference type="PANTHER" id="PTHR48099">
    <property type="entry name" value="C-1-TETRAHYDROFOLATE SYNTHASE, CYTOPLASMIC-RELATED"/>
    <property type="match status" value="1"/>
</dbReference>
<evidence type="ECO:0000256" key="5">
    <source>
        <dbReference type="ARBA" id="ARBA00022755"/>
    </source>
</evidence>
<organism evidence="15 16">
    <name type="scientific">Marinilactibacillus piezotolerans</name>
    <dbReference type="NCBI Taxonomy" id="258723"/>
    <lineage>
        <taxon>Bacteria</taxon>
        <taxon>Bacillati</taxon>
        <taxon>Bacillota</taxon>
        <taxon>Bacilli</taxon>
        <taxon>Lactobacillales</taxon>
        <taxon>Carnobacteriaceae</taxon>
        <taxon>Marinilactibacillus</taxon>
    </lineage>
</organism>
<dbReference type="EC" id="1.5.1.5" evidence="12"/>
<keyword evidence="9 12" id="KW-0368">Histidine biosynthesis</keyword>
<evidence type="ECO:0000256" key="2">
    <source>
        <dbReference type="ARBA" id="ARBA00011738"/>
    </source>
</evidence>
<evidence type="ECO:0000313" key="15">
    <source>
        <dbReference type="EMBL" id="SFK39762.1"/>
    </source>
</evidence>
<protein>
    <recommendedName>
        <fullName evidence="12">Bifunctional protein FolD</fullName>
    </recommendedName>
    <domain>
        <recommendedName>
            <fullName evidence="12">Methylenetetrahydrofolate dehydrogenase</fullName>
            <ecNumber evidence="12">1.5.1.5</ecNumber>
        </recommendedName>
    </domain>
    <domain>
        <recommendedName>
            <fullName evidence="12">Methenyltetrahydrofolate cyclohydrolase</fullName>
            <ecNumber evidence="12">3.5.4.9</ecNumber>
        </recommendedName>
    </domain>
</protein>
<dbReference type="PRINTS" id="PR00085">
    <property type="entry name" value="THFDHDRGNASE"/>
</dbReference>
<evidence type="ECO:0000256" key="3">
    <source>
        <dbReference type="ARBA" id="ARBA00022563"/>
    </source>
</evidence>
<dbReference type="UniPathway" id="UPA00193"/>
<evidence type="ECO:0000313" key="16">
    <source>
        <dbReference type="Proteomes" id="UP000199589"/>
    </source>
</evidence>
<dbReference type="InterPro" id="IPR000672">
    <property type="entry name" value="THF_DH/CycHdrlase"/>
</dbReference>
<dbReference type="InterPro" id="IPR020630">
    <property type="entry name" value="THF_DH/CycHdrlase_cat_dom"/>
</dbReference>
<dbReference type="OrthoDB" id="9803580at2"/>
<evidence type="ECO:0000256" key="10">
    <source>
        <dbReference type="ARBA" id="ARBA00023167"/>
    </source>
</evidence>
<dbReference type="Gene3D" id="3.40.50.720">
    <property type="entry name" value="NAD(P)-binding Rossmann-like Domain"/>
    <property type="match status" value="1"/>
</dbReference>
<comment type="catalytic activity">
    <reaction evidence="12">
        <text>(6R)-5,10-methenyltetrahydrofolate + H2O = (6R)-10-formyltetrahydrofolate + H(+)</text>
        <dbReference type="Rhea" id="RHEA:23700"/>
        <dbReference type="ChEBI" id="CHEBI:15377"/>
        <dbReference type="ChEBI" id="CHEBI:15378"/>
        <dbReference type="ChEBI" id="CHEBI:57455"/>
        <dbReference type="ChEBI" id="CHEBI:195366"/>
        <dbReference type="EC" id="3.5.4.9"/>
    </reaction>
</comment>
<evidence type="ECO:0000259" key="13">
    <source>
        <dbReference type="Pfam" id="PF00763"/>
    </source>
</evidence>
<dbReference type="HAMAP" id="MF_01576">
    <property type="entry name" value="THF_DHG_CYH"/>
    <property type="match status" value="1"/>
</dbReference>
<proteinExistence type="inferred from homology"/>
<dbReference type="EMBL" id="FOSJ01000030">
    <property type="protein sequence ID" value="SFK39762.1"/>
    <property type="molecule type" value="Genomic_DNA"/>
</dbReference>
<dbReference type="InterPro" id="IPR036291">
    <property type="entry name" value="NAD(P)-bd_dom_sf"/>
</dbReference>
<dbReference type="RefSeq" id="WP_091897959.1">
    <property type="nucleotide sequence ID" value="NZ_FOSJ01000030.1"/>
</dbReference>
<feature type="binding site" evidence="12">
    <location>
        <begin position="165"/>
        <end position="167"/>
    </location>
    <ligand>
        <name>NADP(+)</name>
        <dbReference type="ChEBI" id="CHEBI:58349"/>
    </ligand>
</feature>
<dbReference type="CDD" id="cd01080">
    <property type="entry name" value="NAD_bind_m-THF_DH_Cyclohyd"/>
    <property type="match status" value="1"/>
</dbReference>
<feature type="domain" description="Tetrahydrofolate dehydrogenase/cyclohydrolase NAD(P)-binding" evidence="14">
    <location>
        <begin position="139"/>
        <end position="277"/>
    </location>
</feature>
<reference evidence="16" key="1">
    <citation type="submission" date="2016-10" db="EMBL/GenBank/DDBJ databases">
        <authorList>
            <person name="Varghese N."/>
            <person name="Submissions S."/>
        </authorList>
    </citation>
    <scope>NUCLEOTIDE SEQUENCE [LARGE SCALE GENOMIC DNA]</scope>
    <source>
        <strain evidence="16">DSM 16108</strain>
    </source>
</reference>
<dbReference type="GO" id="GO:0035999">
    <property type="term" value="P:tetrahydrofolate interconversion"/>
    <property type="evidence" value="ECO:0007669"/>
    <property type="project" value="UniProtKB-UniRule"/>
</dbReference>
<gene>
    <name evidence="12" type="primary">folD</name>
    <name evidence="15" type="ORF">SAMN04488569_10304</name>
</gene>
<comment type="similarity">
    <text evidence="12">Belongs to the tetrahydrofolate dehydrogenase/cyclohydrolase family.</text>
</comment>